<name>A0A643FJ18_9BURK</name>
<accession>A0A643FJ18</accession>
<evidence type="ECO:0000256" key="3">
    <source>
        <dbReference type="ARBA" id="ARBA00023125"/>
    </source>
</evidence>
<keyword evidence="5" id="KW-0255">Endonuclease</keyword>
<gene>
    <name evidence="5" type="ORF">F7R26_019745</name>
</gene>
<dbReference type="InterPro" id="IPR044946">
    <property type="entry name" value="Restrct_endonuc_typeI_TRD_sf"/>
</dbReference>
<organism evidence="5 6">
    <name type="scientific">Cupriavidus basilensis</name>
    <dbReference type="NCBI Taxonomy" id="68895"/>
    <lineage>
        <taxon>Bacteria</taxon>
        <taxon>Pseudomonadati</taxon>
        <taxon>Pseudomonadota</taxon>
        <taxon>Betaproteobacteria</taxon>
        <taxon>Burkholderiales</taxon>
        <taxon>Burkholderiaceae</taxon>
        <taxon>Cupriavidus</taxon>
    </lineage>
</organism>
<dbReference type="InterPro" id="IPR051212">
    <property type="entry name" value="Type-I_RE_S_subunit"/>
</dbReference>
<evidence type="ECO:0000259" key="4">
    <source>
        <dbReference type="Pfam" id="PF01420"/>
    </source>
</evidence>
<dbReference type="EMBL" id="CP062803">
    <property type="protein sequence ID" value="QOT76331.1"/>
    <property type="molecule type" value="Genomic_DNA"/>
</dbReference>
<dbReference type="PANTHER" id="PTHR43140:SF1">
    <property type="entry name" value="TYPE I RESTRICTION ENZYME ECOKI SPECIFICITY SUBUNIT"/>
    <property type="match status" value="1"/>
</dbReference>
<keyword evidence="5" id="KW-0378">Hydrolase</keyword>
<keyword evidence="5" id="KW-0540">Nuclease</keyword>
<dbReference type="SUPFAM" id="SSF116734">
    <property type="entry name" value="DNA methylase specificity domain"/>
    <property type="match status" value="2"/>
</dbReference>
<evidence type="ECO:0000256" key="1">
    <source>
        <dbReference type="ARBA" id="ARBA00010923"/>
    </source>
</evidence>
<evidence type="ECO:0000256" key="2">
    <source>
        <dbReference type="ARBA" id="ARBA00022747"/>
    </source>
</evidence>
<dbReference type="AlphaFoldDB" id="A0A643FJ18"/>
<dbReference type="Pfam" id="PF01420">
    <property type="entry name" value="Methylase_S"/>
    <property type="match status" value="1"/>
</dbReference>
<sequence length="445" mass="49881">MSLPRYPKYKDSRFEWLGEVPAHWVCVRLATLFREVNEPGNDDMPVLSVSIHDGVSDRELDENELERKVTRSDDRAKYKAVAPGDLTYNMMRAWQGGFGTVTVYGMVSPAYVVARPMRDFLTSHIEMLLRTPMAISEIRRYSRGITDFRLRLYWEDFKGLQIALPPLAEQLAIASFLGRETDKIDSLIAEQEMLLALLAEKRQATISHVVTRGLNPNVTMKDSGVAWLGEVPAHWEVTRLKFVASVQTGIAKGKDTTGKATITVPYLRVANVQDGFLALDDIAMIDIEPEQLERYRLLPGDVLMNEGGDFDKLGRGAIWYGEIHDCIHQNHVFAVRPHGVDARWLNQITSSQYAQFYFMGRSKQSTNLASISSSNIMELPVLIPPPEEQGTILTFIDAETAKLDNLKAAAIHTIELLKERRSALIAAAVTGKIDVREAVPEELAA</sequence>
<dbReference type="InterPro" id="IPR000055">
    <property type="entry name" value="Restrct_endonuc_typeI_TRD"/>
</dbReference>
<keyword evidence="3" id="KW-0238">DNA-binding</keyword>
<dbReference type="GO" id="GO:0004519">
    <property type="term" value="F:endonuclease activity"/>
    <property type="evidence" value="ECO:0007669"/>
    <property type="project" value="UniProtKB-KW"/>
</dbReference>
<dbReference type="REBASE" id="470171">
    <property type="entry name" value="S.Cba11853ORF19740P"/>
</dbReference>
<evidence type="ECO:0000313" key="6">
    <source>
        <dbReference type="Proteomes" id="UP000397656"/>
    </source>
</evidence>
<comment type="similarity">
    <text evidence="1">Belongs to the type-I restriction system S methylase family.</text>
</comment>
<evidence type="ECO:0000313" key="5">
    <source>
        <dbReference type="EMBL" id="QOT76331.1"/>
    </source>
</evidence>
<dbReference type="PANTHER" id="PTHR43140">
    <property type="entry name" value="TYPE-1 RESTRICTION ENZYME ECOKI SPECIFICITY PROTEIN"/>
    <property type="match status" value="1"/>
</dbReference>
<keyword evidence="2" id="KW-0680">Restriction system</keyword>
<dbReference type="GO" id="GO:0009307">
    <property type="term" value="P:DNA restriction-modification system"/>
    <property type="evidence" value="ECO:0007669"/>
    <property type="project" value="UniProtKB-KW"/>
</dbReference>
<feature type="domain" description="Type I restriction modification DNA specificity" evidence="4">
    <location>
        <begin position="233"/>
        <end position="406"/>
    </location>
</feature>
<dbReference type="CDD" id="cd17253">
    <property type="entry name" value="RMtype1_S_Eco933I-TRD2-CR2_like"/>
    <property type="match status" value="1"/>
</dbReference>
<dbReference type="Proteomes" id="UP000397656">
    <property type="component" value="Chromosome 1"/>
</dbReference>
<dbReference type="Gene3D" id="3.90.220.20">
    <property type="entry name" value="DNA methylase specificity domains"/>
    <property type="match status" value="2"/>
</dbReference>
<reference evidence="5 6" key="1">
    <citation type="submission" date="2020-10" db="EMBL/GenBank/DDBJ databases">
        <title>Complete genome sequence of Cupriavidus basilensis CCUG 49340T.</title>
        <authorList>
            <person name="Salva-Serra F."/>
            <person name="Donoso R.A."/>
            <person name="Cho K.H."/>
            <person name="Yoo J.A."/>
            <person name="Lee K."/>
            <person name="Yoon S.-H."/>
            <person name="Perez-Pantoja D."/>
            <person name="Moore E.R.B."/>
        </authorList>
    </citation>
    <scope>NUCLEOTIDE SEQUENCE [LARGE SCALE GENOMIC DNA]</scope>
    <source>
        <strain evidence="6">CCUG 49340</strain>
    </source>
</reference>
<dbReference type="GO" id="GO:0003677">
    <property type="term" value="F:DNA binding"/>
    <property type="evidence" value="ECO:0007669"/>
    <property type="project" value="UniProtKB-KW"/>
</dbReference>
<protein>
    <submittedName>
        <fullName evidence="5">Restriction endonuclease subunit S</fullName>
    </submittedName>
</protein>
<proteinExistence type="inferred from homology"/>